<evidence type="ECO:0000256" key="1">
    <source>
        <dbReference type="SAM" id="MobiDB-lite"/>
    </source>
</evidence>
<dbReference type="InterPro" id="IPR043502">
    <property type="entry name" value="DNA/RNA_pol_sf"/>
</dbReference>
<reference evidence="2 3" key="1">
    <citation type="submission" date="2017-06" db="EMBL/GenBank/DDBJ databases">
        <title>Genome sequencing of cyanobaciteial culture collection at National Institute for Environmental Studies (NIES).</title>
        <authorList>
            <person name="Hirose Y."/>
            <person name="Shimura Y."/>
            <person name="Fujisawa T."/>
            <person name="Nakamura Y."/>
            <person name="Kawachi M."/>
        </authorList>
    </citation>
    <scope>NUCLEOTIDE SEQUENCE [LARGE SCALE GENOMIC DNA]</scope>
    <source>
        <strain evidence="2 3">NIES-23</strain>
        <plasmid evidence="3">Plasmid Plasmid5 dna</plasmid>
    </source>
</reference>
<accession>A0A1Z4KXQ3</accession>
<organism evidence="2 3">
    <name type="scientific">Trichormus variabilis NIES-23</name>
    <dbReference type="NCBI Taxonomy" id="1973479"/>
    <lineage>
        <taxon>Bacteria</taxon>
        <taxon>Bacillati</taxon>
        <taxon>Cyanobacteriota</taxon>
        <taxon>Cyanophyceae</taxon>
        <taxon>Nostocales</taxon>
        <taxon>Nostocaceae</taxon>
        <taxon>Trichormus</taxon>
    </lineage>
</organism>
<evidence type="ECO:0000313" key="2">
    <source>
        <dbReference type="EMBL" id="BAY73583.1"/>
    </source>
</evidence>
<keyword evidence="2" id="KW-0614">Plasmid</keyword>
<dbReference type="EMBL" id="AP018221">
    <property type="protein sequence ID" value="BAY73583.1"/>
    <property type="molecule type" value="Genomic_DNA"/>
</dbReference>
<feature type="compositionally biased region" description="Basic and acidic residues" evidence="1">
    <location>
        <begin position="1033"/>
        <end position="1048"/>
    </location>
</feature>
<dbReference type="SUPFAM" id="SSF56672">
    <property type="entry name" value="DNA/RNA polymerases"/>
    <property type="match status" value="1"/>
</dbReference>
<dbReference type="AlphaFoldDB" id="A0A1Z4KXQ3"/>
<evidence type="ECO:0000313" key="3">
    <source>
        <dbReference type="Proteomes" id="UP000217507"/>
    </source>
</evidence>
<gene>
    <name evidence="2" type="ORF">NIES23_64350</name>
</gene>
<feature type="region of interest" description="Disordered" evidence="1">
    <location>
        <begin position="1032"/>
        <end position="1054"/>
    </location>
</feature>
<protein>
    <recommendedName>
        <fullName evidence="4">DNA-directed DNA polymerase</fullName>
    </recommendedName>
</protein>
<name>A0A1Z4KXQ3_ANAVA</name>
<dbReference type="Proteomes" id="UP000217507">
    <property type="component" value="Plasmid Plasmid5 dna"/>
</dbReference>
<sequence length="1082" mass="124365">MKTITENVTTFQPLFIFTPPNQDQYIFNYNKVLPWSELDAFKIDDEGNLSNAKDVHFPFVADTEFYHQFSSNLRQGKRIGLSTQIRGLLPESPSKIYLHHHHASELNSARVKANLKPLPLVDHDFHFIPYLQDCGYDATIVKIDSDEKQGLPAFYATMFAHFAVAELMLVHEGGVKREIKNAVKNKVITSRRRMIIENMVNVQGFDKKSKAKTNELAKLDWYEFENYAIILNDVKYVIRLRIVDTCALHGVSSYKDIAESVGIHLAYKDNFTPQQKGDMLNTAIQYPLEFEQYSLGDLQVSDILYANKEKWEELYNLLELKDYFKTPKLTIGGTVKNLFLAALAKRLGITGKEWEKDLKERVLEKYMFNPEITRQLIKETRCLLTKVEGGRCRNNRPKTVSSVGKIDKDGYFTNLWYDIDISGCYGEGQRNQLFPVGMPEIRGLRIAPNNKYTTLREWLTEYGVNIDKLTKGDLQDWRDVGNWGELVAGLWYARIRTSERLKYSQDLITSWFSLGGHGLDLMAKYIQQNLSDTELADSSQINFDEEVGNTKIFHYEIHNGVLTHDILQWILRTASKRQREELLDKIEILTSAVYLRSQRIDVNIDELELAYIGWDGVNTETKIGGKLVETYNQCHKWFAVNLGELIVNDLLIQRKKAQINYGKKSPLDILFKLCVNTLYGDMVSKFFITSNPVVGNNITARARCLAWYMEKGFNGAQSITDGCGFELNAILTNRENRRGRGIDGELTIINRDDKLAKGDIKAVSLTGNPIKARWVDNPKYDGIDKTKPKYIPEILSGDNLITMSDIDSLAMEHLQKTFDFVDILHAETTSIKITENLEVEFKPRKGQFSFEGKDLYHSAGFHGSANYIFENPNFRSIKMRGYELKRTHTGWIVTDENLETIERYNDKNSPAKDFMNQLLDNPERIIRQHPAIKHGILKTGDYATHPAKFDTLHLEVGDDLQKPVLLQEFSLTQHTFPDYKTYASWMKEIGKAKLNDFQSLEGFALNPDASLNFIELTNLVFDLIANETASPFKKLDPSRNKTRSDERSKARRKYNSKLISVTHPHKTSLLKMRESLKIYDEE</sequence>
<proteinExistence type="predicted"/>
<geneLocation type="plasmid" evidence="2">
    <name>plasmid5</name>
</geneLocation>
<evidence type="ECO:0008006" key="4">
    <source>
        <dbReference type="Google" id="ProtNLM"/>
    </source>
</evidence>